<dbReference type="PROSITE" id="PS51832">
    <property type="entry name" value="HD_GYP"/>
    <property type="match status" value="1"/>
</dbReference>
<dbReference type="EMBL" id="FZOC01000002">
    <property type="protein sequence ID" value="SNR75309.1"/>
    <property type="molecule type" value="Genomic_DNA"/>
</dbReference>
<organism evidence="2 3">
    <name type="scientific">Humidesulfovibrio mexicanus</name>
    <dbReference type="NCBI Taxonomy" id="147047"/>
    <lineage>
        <taxon>Bacteria</taxon>
        <taxon>Pseudomonadati</taxon>
        <taxon>Thermodesulfobacteriota</taxon>
        <taxon>Desulfovibrionia</taxon>
        <taxon>Desulfovibrionales</taxon>
        <taxon>Desulfovibrionaceae</taxon>
        <taxon>Humidesulfovibrio</taxon>
    </lineage>
</organism>
<dbReference type="InterPro" id="IPR003607">
    <property type="entry name" value="HD/PDEase_dom"/>
</dbReference>
<dbReference type="SUPFAM" id="SSF109604">
    <property type="entry name" value="HD-domain/PDEase-like"/>
    <property type="match status" value="1"/>
</dbReference>
<dbReference type="CDD" id="cd00077">
    <property type="entry name" value="HDc"/>
    <property type="match status" value="1"/>
</dbReference>
<protein>
    <submittedName>
        <fullName evidence="2">HD domain-containing protein</fullName>
    </submittedName>
</protein>
<dbReference type="AlphaFoldDB" id="A0A238YXU1"/>
<dbReference type="InterPro" id="IPR037522">
    <property type="entry name" value="HD_GYP_dom"/>
</dbReference>
<keyword evidence="3" id="KW-1185">Reference proteome</keyword>
<name>A0A238YXU1_9BACT</name>
<evidence type="ECO:0000313" key="3">
    <source>
        <dbReference type="Proteomes" id="UP000198324"/>
    </source>
</evidence>
<accession>A0A238YXU1</accession>
<dbReference type="Pfam" id="PF13487">
    <property type="entry name" value="HD_5"/>
    <property type="match status" value="1"/>
</dbReference>
<dbReference type="Gene3D" id="1.10.3210.10">
    <property type="entry name" value="Hypothetical protein af1432"/>
    <property type="match status" value="1"/>
</dbReference>
<evidence type="ECO:0000313" key="2">
    <source>
        <dbReference type="EMBL" id="SNR75309.1"/>
    </source>
</evidence>
<proteinExistence type="predicted"/>
<evidence type="ECO:0000259" key="1">
    <source>
        <dbReference type="PROSITE" id="PS51832"/>
    </source>
</evidence>
<dbReference type="PANTHER" id="PTHR43155">
    <property type="entry name" value="CYCLIC DI-GMP PHOSPHODIESTERASE PA4108-RELATED"/>
    <property type="match status" value="1"/>
</dbReference>
<gene>
    <name evidence="2" type="ORF">SAMN04488503_1040</name>
</gene>
<sequence>MAASDKKASIADALDEQYYQINLDILESFSKYRPPLNLFRFKEDVARVLPYCKAGERLSNEQVEQLAQLVDEGLVFVSRADHPVYVKHISYQLDLVLVDKNLHETEIADIFTQALTRRLGEFFAQPVPMVFAKLWTDMMVLTEYLFHDAHRIRALSRRLHPTHNLCNHSFNCGVMGLAVHIKANAQHYEAGEVKRKFLDHLTAGLFLHDLGMTKIPAFLLEKDKPLTGDERAKVQRHTQLGYEMLAKLDLRFPEVEECVTDHHERLNGSGYPQKKQAPALGQAARLCALVDSFCAMTVKRPFAPAMEPAKAAALLAQDAAYDQELSRVLQALVMLAGKK</sequence>
<dbReference type="OrthoDB" id="9776628at2"/>
<feature type="domain" description="HD-GYP" evidence="1">
    <location>
        <begin position="148"/>
        <end position="339"/>
    </location>
</feature>
<dbReference type="RefSeq" id="WP_089272442.1">
    <property type="nucleotide sequence ID" value="NZ_FZOC01000002.1"/>
</dbReference>
<dbReference type="Proteomes" id="UP000198324">
    <property type="component" value="Unassembled WGS sequence"/>
</dbReference>
<dbReference type="PANTHER" id="PTHR43155:SF2">
    <property type="entry name" value="CYCLIC DI-GMP PHOSPHODIESTERASE PA4108"/>
    <property type="match status" value="1"/>
</dbReference>
<reference evidence="2 3" key="1">
    <citation type="submission" date="2017-06" db="EMBL/GenBank/DDBJ databases">
        <authorList>
            <person name="Kim H.J."/>
            <person name="Triplett B.A."/>
        </authorList>
    </citation>
    <scope>NUCLEOTIDE SEQUENCE [LARGE SCALE GENOMIC DNA]</scope>
    <source>
        <strain evidence="2 3">DSM 13116</strain>
    </source>
</reference>